<feature type="region of interest" description="Disordered" evidence="1">
    <location>
        <begin position="516"/>
        <end position="547"/>
    </location>
</feature>
<name>G9EJE2_9GAMM</name>
<evidence type="ECO:0000313" key="3">
    <source>
        <dbReference type="Proteomes" id="UP000002770"/>
    </source>
</evidence>
<dbReference type="EMBL" id="JH413796">
    <property type="protein sequence ID" value="EHL32708.1"/>
    <property type="molecule type" value="Genomic_DNA"/>
</dbReference>
<feature type="compositionally biased region" description="Acidic residues" evidence="1">
    <location>
        <begin position="533"/>
        <end position="547"/>
    </location>
</feature>
<dbReference type="eggNOG" id="ENOG5034BW3">
    <property type="taxonomic scope" value="Bacteria"/>
</dbReference>
<accession>G9EJE2</accession>
<organism evidence="2 3">
    <name type="scientific">Legionella drancourtii LLAP12</name>
    <dbReference type="NCBI Taxonomy" id="658187"/>
    <lineage>
        <taxon>Bacteria</taxon>
        <taxon>Pseudomonadati</taxon>
        <taxon>Pseudomonadota</taxon>
        <taxon>Gammaproteobacteria</taxon>
        <taxon>Legionellales</taxon>
        <taxon>Legionellaceae</taxon>
        <taxon>Legionella</taxon>
    </lineage>
</organism>
<dbReference type="HOGENOM" id="CLU_353667_0_0_6"/>
<dbReference type="AlphaFoldDB" id="G9EJE2"/>
<reference evidence="2 3" key="1">
    <citation type="journal article" date="2011" name="BMC Genomics">
        <title>Insight into cross-talk between intra-amoebal pathogens.</title>
        <authorList>
            <person name="Gimenez G."/>
            <person name="Bertelli C."/>
            <person name="Moliner C."/>
            <person name="Robert C."/>
            <person name="Raoult D."/>
            <person name="Fournier P.E."/>
            <person name="Greub G."/>
        </authorList>
    </citation>
    <scope>NUCLEOTIDE SEQUENCE [LARGE SCALE GENOMIC DNA]</scope>
    <source>
        <strain evidence="2 3">LLAP12</strain>
    </source>
</reference>
<gene>
    <name evidence="2" type="ORF">LDG_5304</name>
</gene>
<proteinExistence type="predicted"/>
<keyword evidence="3" id="KW-1185">Reference proteome</keyword>
<dbReference type="Proteomes" id="UP000002770">
    <property type="component" value="Unassembled WGS sequence"/>
</dbReference>
<protein>
    <submittedName>
        <fullName evidence="2">Uncharacterized protein</fullName>
    </submittedName>
</protein>
<dbReference type="RefSeq" id="WP_006869289.1">
    <property type="nucleotide sequence ID" value="NZ_JH413796.1"/>
</dbReference>
<dbReference type="InParanoid" id="G9EJE2"/>
<feature type="compositionally biased region" description="Low complexity" evidence="1">
    <location>
        <begin position="516"/>
        <end position="526"/>
    </location>
</feature>
<evidence type="ECO:0000256" key="1">
    <source>
        <dbReference type="SAM" id="MobiDB-lite"/>
    </source>
</evidence>
<evidence type="ECO:0000313" key="2">
    <source>
        <dbReference type="EMBL" id="EHL32708.1"/>
    </source>
</evidence>
<dbReference type="OrthoDB" id="5653937at2"/>
<sequence length="794" mass="89633">MPSKKEIQDTYSIAQAKTDKWKKIHESLATTKDHLPTSVVMAVEEIIINQVKFVTDMQRLNNMLVILRAHVTEHGDGEKKMQLAILNNYLTKLDGLLESYAALPDPLASINDQGMGATPEELIEQLCTKLNRPELKKLMSQLGDLADDQMKINDIYRTYQQDLLKLTTYNQERTSDIMLNNKGWSTQQRQIPDFTIMPVQNLPRIYMPIEELQNKLASFQSKEPDYHLAANEKPTKSNPALQRLIKLADTGVANAKNNVHEYNNKIKAAQIAEEEFNDFPAEMKITQKQTGMLRNILSININTPLQKENQATTTFFAEYLKTALAKTYPQIFNLNIQGGIDVTLPSDNSNYANIHKALGYDLQKLSLTGAATLAIDPAKFDAQTLDNLYQKDPNPLWLVLKSTKPISSNFTAEQKIQAYVELAHAFKDKKIGATGKYLAAYNLAQAALAVAQEHPEQNTKFTAEFGPESTLGKWIIGKTKTKDDKNLVKNNLTFSLVKREADYDETPSFISTTTTHSALSSSQSAHSDSDVFASDEETSNEEYDEDNEHAVQQQKTIISDAIPLPESQTQSPAIPHVEPPHNPAITRTNFKAAIASIKENNEHVKKQMPDEPKPIMDTQKIMRGKQSYLLTQGLNKLSVNTEELNKLKEQIHKAETPEELQPLEDKVLAIIKISQAVNTVTEGLRRRKDFFKDIFSSSSEKKADEISSAFAKLTLDEKAELGKYSEQTIQEKLDKKENTNIGKFLETINLNRAYLFQKNETTSFKHFKEQFKEIKTIKEEADVASEQRNHGTKL</sequence>